<dbReference type="GO" id="GO:0005737">
    <property type="term" value="C:cytoplasm"/>
    <property type="evidence" value="ECO:0007669"/>
    <property type="project" value="TreeGrafter"/>
</dbReference>
<reference evidence="7 8" key="1">
    <citation type="journal article" date="2013" name="Curr. Biol.">
        <title>The Genome of the Foraminiferan Reticulomyxa filosa.</title>
        <authorList>
            <person name="Glockner G."/>
            <person name="Hulsmann N."/>
            <person name="Schleicher M."/>
            <person name="Noegel A.A."/>
            <person name="Eichinger L."/>
            <person name="Gallinger C."/>
            <person name="Pawlowski J."/>
            <person name="Sierra R."/>
            <person name="Euteneuer U."/>
            <person name="Pillet L."/>
            <person name="Moustafa A."/>
            <person name="Platzer M."/>
            <person name="Groth M."/>
            <person name="Szafranski K."/>
            <person name="Schliwa M."/>
        </authorList>
    </citation>
    <scope>NUCLEOTIDE SEQUENCE [LARGE SCALE GENOMIC DNA]</scope>
</reference>
<sequence length="249" mass="27818">MPLFQGERSVDQLVEIIKVLGTPSRHEILGMNPNYKHSNFPLVKSLPWRTVFANVKYQSKPVPDDAIDILSKFLLFTPSERLDCFTALAHPYFDELRQSHFEFCLIPGCKKGPELFNFTTDEIELAKKRKIVKSIVPKHFWEQTNVSSKADTNTNTNINTNTNANTNINIDANVDADVGINISNVPAKAAARIDPIDSKDTLNNESVQAAAPTQSQHTASRSQGTSDPLAQQGRNNKQKKHTPDQSQHL</sequence>
<dbReference type="SUPFAM" id="SSF56112">
    <property type="entry name" value="Protein kinase-like (PK-like)"/>
    <property type="match status" value="1"/>
</dbReference>
<evidence type="ECO:0000256" key="1">
    <source>
        <dbReference type="ARBA" id="ARBA00022527"/>
    </source>
</evidence>
<dbReference type="InterPro" id="IPR050591">
    <property type="entry name" value="GSK-3"/>
</dbReference>
<keyword evidence="1" id="KW-0723">Serine/threonine-protein kinase</keyword>
<accession>X6MHL9</accession>
<keyword evidence="5" id="KW-0067">ATP-binding</keyword>
<keyword evidence="8" id="KW-1185">Reference proteome</keyword>
<evidence type="ECO:0000256" key="4">
    <source>
        <dbReference type="ARBA" id="ARBA00022777"/>
    </source>
</evidence>
<protein>
    <submittedName>
        <fullName evidence="7">Glycogen synthase kinase 3</fullName>
    </submittedName>
</protein>
<dbReference type="InterPro" id="IPR011009">
    <property type="entry name" value="Kinase-like_dom_sf"/>
</dbReference>
<keyword evidence="3" id="KW-0547">Nucleotide-binding</keyword>
<dbReference type="GO" id="GO:0007165">
    <property type="term" value="P:signal transduction"/>
    <property type="evidence" value="ECO:0007669"/>
    <property type="project" value="TreeGrafter"/>
</dbReference>
<name>X6MHL9_RETFI</name>
<evidence type="ECO:0000313" key="8">
    <source>
        <dbReference type="Proteomes" id="UP000023152"/>
    </source>
</evidence>
<dbReference type="GO" id="GO:0030154">
    <property type="term" value="P:cell differentiation"/>
    <property type="evidence" value="ECO:0007669"/>
    <property type="project" value="TreeGrafter"/>
</dbReference>
<feature type="region of interest" description="Disordered" evidence="6">
    <location>
        <begin position="206"/>
        <end position="249"/>
    </location>
</feature>
<gene>
    <name evidence="7" type="ORF">RFI_23860</name>
</gene>
<dbReference type="EMBL" id="ASPP01020563">
    <property type="protein sequence ID" value="ETO13508.1"/>
    <property type="molecule type" value="Genomic_DNA"/>
</dbReference>
<keyword evidence="4 7" id="KW-0418">Kinase</keyword>
<evidence type="ECO:0000313" key="7">
    <source>
        <dbReference type="EMBL" id="ETO13508.1"/>
    </source>
</evidence>
<evidence type="ECO:0000256" key="6">
    <source>
        <dbReference type="SAM" id="MobiDB-lite"/>
    </source>
</evidence>
<comment type="caution">
    <text evidence="7">The sequence shown here is derived from an EMBL/GenBank/DDBJ whole genome shotgun (WGS) entry which is preliminary data.</text>
</comment>
<dbReference type="GO" id="GO:0005634">
    <property type="term" value="C:nucleus"/>
    <property type="evidence" value="ECO:0007669"/>
    <property type="project" value="TreeGrafter"/>
</dbReference>
<dbReference type="AlphaFoldDB" id="X6MHL9"/>
<evidence type="ECO:0000256" key="5">
    <source>
        <dbReference type="ARBA" id="ARBA00022840"/>
    </source>
</evidence>
<proteinExistence type="predicted"/>
<dbReference type="OrthoDB" id="272141at2759"/>
<dbReference type="Proteomes" id="UP000023152">
    <property type="component" value="Unassembled WGS sequence"/>
</dbReference>
<dbReference type="GO" id="GO:0005524">
    <property type="term" value="F:ATP binding"/>
    <property type="evidence" value="ECO:0007669"/>
    <property type="project" value="UniProtKB-KW"/>
</dbReference>
<feature type="region of interest" description="Disordered" evidence="6">
    <location>
        <begin position="147"/>
        <end position="166"/>
    </location>
</feature>
<dbReference type="PANTHER" id="PTHR24057">
    <property type="entry name" value="GLYCOGEN SYNTHASE KINASE-3 ALPHA"/>
    <property type="match status" value="1"/>
</dbReference>
<evidence type="ECO:0000256" key="3">
    <source>
        <dbReference type="ARBA" id="ARBA00022741"/>
    </source>
</evidence>
<dbReference type="GO" id="GO:0004674">
    <property type="term" value="F:protein serine/threonine kinase activity"/>
    <property type="evidence" value="ECO:0007669"/>
    <property type="project" value="UniProtKB-KW"/>
</dbReference>
<keyword evidence="2" id="KW-0808">Transferase</keyword>
<dbReference type="Gene3D" id="1.10.510.10">
    <property type="entry name" value="Transferase(Phosphotransferase) domain 1"/>
    <property type="match status" value="1"/>
</dbReference>
<feature type="compositionally biased region" description="Low complexity" evidence="6">
    <location>
        <begin position="150"/>
        <end position="166"/>
    </location>
</feature>
<dbReference type="PANTHER" id="PTHR24057:SF0">
    <property type="entry name" value="PROTEIN KINASE SHAGGY-RELATED"/>
    <property type="match status" value="1"/>
</dbReference>
<organism evidence="7 8">
    <name type="scientific">Reticulomyxa filosa</name>
    <dbReference type="NCBI Taxonomy" id="46433"/>
    <lineage>
        <taxon>Eukaryota</taxon>
        <taxon>Sar</taxon>
        <taxon>Rhizaria</taxon>
        <taxon>Retaria</taxon>
        <taxon>Foraminifera</taxon>
        <taxon>Monothalamids</taxon>
        <taxon>Reticulomyxidae</taxon>
        <taxon>Reticulomyxa</taxon>
    </lineage>
</organism>
<feature type="compositionally biased region" description="Polar residues" evidence="6">
    <location>
        <begin position="206"/>
        <end position="235"/>
    </location>
</feature>
<evidence type="ECO:0000256" key="2">
    <source>
        <dbReference type="ARBA" id="ARBA00022679"/>
    </source>
</evidence>